<dbReference type="RefSeq" id="WP_119540181.1">
    <property type="nucleotide sequence ID" value="NZ_QYRN01000005.1"/>
</dbReference>
<proteinExistence type="predicted"/>
<evidence type="ECO:0000256" key="1">
    <source>
        <dbReference type="ARBA" id="ARBA00022679"/>
    </source>
</evidence>
<evidence type="ECO:0000313" key="4">
    <source>
        <dbReference type="EMBL" id="RIY00979.1"/>
    </source>
</evidence>
<dbReference type="AlphaFoldDB" id="A0A3A1WL65"/>
<keyword evidence="1 4" id="KW-0808">Transferase</keyword>
<dbReference type="GO" id="GO:0016747">
    <property type="term" value="F:acyltransferase activity, transferring groups other than amino-acyl groups"/>
    <property type="evidence" value="ECO:0007669"/>
    <property type="project" value="InterPro"/>
</dbReference>
<dbReference type="InterPro" id="IPR016181">
    <property type="entry name" value="Acyl_CoA_acyltransferase"/>
</dbReference>
<gene>
    <name evidence="4" type="ORF">D3218_11340</name>
</gene>
<dbReference type="Gene3D" id="3.40.630.30">
    <property type="match status" value="1"/>
</dbReference>
<accession>A0A3A1WL65</accession>
<comment type="caution">
    <text evidence="4">The sequence shown here is derived from an EMBL/GenBank/DDBJ whole genome shotgun (WGS) entry which is preliminary data.</text>
</comment>
<name>A0A3A1WL65_9HYPH</name>
<dbReference type="InterPro" id="IPR000182">
    <property type="entry name" value="GNAT_dom"/>
</dbReference>
<evidence type="ECO:0000256" key="2">
    <source>
        <dbReference type="ARBA" id="ARBA00023315"/>
    </source>
</evidence>
<dbReference type="EMBL" id="QYRN01000005">
    <property type="protein sequence ID" value="RIY00979.1"/>
    <property type="molecule type" value="Genomic_DNA"/>
</dbReference>
<reference evidence="5" key="1">
    <citation type="submission" date="2018-09" db="EMBL/GenBank/DDBJ databases">
        <authorList>
            <person name="Tuo L."/>
        </authorList>
    </citation>
    <scope>NUCLEOTIDE SEQUENCE [LARGE SCALE GENOMIC DNA]</scope>
    <source>
        <strain evidence="5">M2BS4Y-1</strain>
    </source>
</reference>
<sequence length="168" mass="18198">MKTIAADVRLAEAADAGALSLVHAASWTSAYRGLIPYRALSAMVARRGPDWWSRAIANRATILVLEYGGEIVGYATVGRNRTRGLSVDGEVYELYLKPEFQGVGFGRRLFDACRTLMAARGLRGVAVWSLADNENAVRFYEAAGGADVATGSETFEGVTLHKIAYCFQ</sequence>
<dbReference type="CDD" id="cd04301">
    <property type="entry name" value="NAT_SF"/>
    <property type="match status" value="1"/>
</dbReference>
<dbReference type="PROSITE" id="PS51186">
    <property type="entry name" value="GNAT"/>
    <property type="match status" value="1"/>
</dbReference>
<evidence type="ECO:0000313" key="5">
    <source>
        <dbReference type="Proteomes" id="UP000265750"/>
    </source>
</evidence>
<keyword evidence="2" id="KW-0012">Acyltransferase</keyword>
<dbReference type="PANTHER" id="PTHR43877">
    <property type="entry name" value="AMINOALKYLPHOSPHONATE N-ACETYLTRANSFERASE-RELATED-RELATED"/>
    <property type="match status" value="1"/>
</dbReference>
<organism evidence="4 5">
    <name type="scientific">Aureimonas flava</name>
    <dbReference type="NCBI Taxonomy" id="2320271"/>
    <lineage>
        <taxon>Bacteria</taxon>
        <taxon>Pseudomonadati</taxon>
        <taxon>Pseudomonadota</taxon>
        <taxon>Alphaproteobacteria</taxon>
        <taxon>Hyphomicrobiales</taxon>
        <taxon>Aurantimonadaceae</taxon>
        <taxon>Aureimonas</taxon>
    </lineage>
</organism>
<feature type="domain" description="N-acetyltransferase" evidence="3">
    <location>
        <begin position="6"/>
        <end position="168"/>
    </location>
</feature>
<dbReference type="Pfam" id="PF00583">
    <property type="entry name" value="Acetyltransf_1"/>
    <property type="match status" value="1"/>
</dbReference>
<dbReference type="InterPro" id="IPR050832">
    <property type="entry name" value="Bact_Acetyltransf"/>
</dbReference>
<dbReference type="Proteomes" id="UP000265750">
    <property type="component" value="Unassembled WGS sequence"/>
</dbReference>
<keyword evidence="5" id="KW-1185">Reference proteome</keyword>
<dbReference type="SUPFAM" id="SSF55729">
    <property type="entry name" value="Acyl-CoA N-acyltransferases (Nat)"/>
    <property type="match status" value="1"/>
</dbReference>
<dbReference type="OrthoDB" id="9799154at2"/>
<evidence type="ECO:0000259" key="3">
    <source>
        <dbReference type="PROSITE" id="PS51186"/>
    </source>
</evidence>
<protein>
    <submittedName>
        <fullName evidence="4">GNAT family N-acetyltransferase</fullName>
    </submittedName>
</protein>